<organism evidence="3 4">
    <name type="scientific">Pseudomonas putida</name>
    <name type="common">Arthrobacter siderocapsulatus</name>
    <dbReference type="NCBI Taxonomy" id="303"/>
    <lineage>
        <taxon>Bacteria</taxon>
        <taxon>Pseudomonadati</taxon>
        <taxon>Pseudomonadota</taxon>
        <taxon>Gammaproteobacteria</taxon>
        <taxon>Pseudomonadales</taxon>
        <taxon>Pseudomonadaceae</taxon>
        <taxon>Pseudomonas</taxon>
    </lineage>
</organism>
<gene>
    <name evidence="3" type="ORF">AYO28_01590</name>
</gene>
<name>A0A177SDG7_PSEPU</name>
<evidence type="ECO:0000256" key="1">
    <source>
        <dbReference type="SAM" id="SignalP"/>
    </source>
</evidence>
<dbReference type="PROSITE" id="PS51208">
    <property type="entry name" value="AUTOTRANSPORTER"/>
    <property type="match status" value="1"/>
</dbReference>
<dbReference type="Pfam" id="PF03797">
    <property type="entry name" value="Autotransporter"/>
    <property type="match status" value="1"/>
</dbReference>
<dbReference type="NCBIfam" id="TIGR01414">
    <property type="entry name" value="autotrans_barl"/>
    <property type="match status" value="1"/>
</dbReference>
<dbReference type="SUPFAM" id="SSF103515">
    <property type="entry name" value="Autotransporter"/>
    <property type="match status" value="1"/>
</dbReference>
<keyword evidence="1" id="KW-0732">Signal</keyword>
<comment type="caution">
    <text evidence="3">The sequence shown here is derived from an EMBL/GenBank/DDBJ whole genome shotgun (WGS) entry which is preliminary data.</text>
</comment>
<dbReference type="Proteomes" id="UP000077752">
    <property type="component" value="Unassembled WGS sequence"/>
</dbReference>
<feature type="domain" description="Autotransporter" evidence="2">
    <location>
        <begin position="1"/>
        <end position="287"/>
    </location>
</feature>
<sequence>MKTASNPSGLDSLFLAMSASLLLATPADALELEDLDPSLFYDTPMFSMPKVSLDGLGARTPATSSAYRTEVFVGHSDPQSGPAIKRAQTAGKYSTVPAEGDSTGVYWRLSHDRGWHVDAMAKSTRLDASGHNAQGAPISDDARGVVLSVGGGFPIGLGKHWVIEPQAQVINQQYFAVGQATALDGQPGWSGRVGAKLSANYVVSGMPIQPFVRTNVWYDFSNAATVSLDKVDKISSGRNSPTVEVGLGLVARITPRVALFVSADYSSDVDDNDLNGLIGNLGVRVRW</sequence>
<evidence type="ECO:0000313" key="3">
    <source>
        <dbReference type="EMBL" id="OAI86410.1"/>
    </source>
</evidence>
<evidence type="ECO:0000313" key="4">
    <source>
        <dbReference type="Proteomes" id="UP000077752"/>
    </source>
</evidence>
<dbReference type="EMBL" id="LUCV01000040">
    <property type="protein sequence ID" value="OAI86410.1"/>
    <property type="molecule type" value="Genomic_DNA"/>
</dbReference>
<evidence type="ECO:0000259" key="2">
    <source>
        <dbReference type="PROSITE" id="PS51208"/>
    </source>
</evidence>
<dbReference type="Gene3D" id="2.40.128.130">
    <property type="entry name" value="Autotransporter beta-domain"/>
    <property type="match status" value="1"/>
</dbReference>
<dbReference type="InterPro" id="IPR036709">
    <property type="entry name" value="Autotransporte_beta_dom_sf"/>
</dbReference>
<dbReference type="InterPro" id="IPR005546">
    <property type="entry name" value="Autotransporte_beta"/>
</dbReference>
<dbReference type="GO" id="GO:0019867">
    <property type="term" value="C:outer membrane"/>
    <property type="evidence" value="ECO:0007669"/>
    <property type="project" value="InterPro"/>
</dbReference>
<dbReference type="InterPro" id="IPR006315">
    <property type="entry name" value="OM_autotransptr_brl_dom"/>
</dbReference>
<feature type="chain" id="PRO_5008073465" description="Autotransporter domain-containing protein" evidence="1">
    <location>
        <begin position="30"/>
        <end position="287"/>
    </location>
</feature>
<dbReference type="SMART" id="SM00869">
    <property type="entry name" value="Autotransporter"/>
    <property type="match status" value="1"/>
</dbReference>
<accession>A0A177SDG7</accession>
<proteinExistence type="predicted"/>
<feature type="signal peptide" evidence="1">
    <location>
        <begin position="1"/>
        <end position="29"/>
    </location>
</feature>
<protein>
    <recommendedName>
        <fullName evidence="2">Autotransporter domain-containing protein</fullName>
    </recommendedName>
</protein>
<reference evidence="3 4" key="1">
    <citation type="submission" date="2016-03" db="EMBL/GenBank/DDBJ databases">
        <title>Draft Genome Assembly of Pseudomonas putida strain CBF10-2.</title>
        <authorList>
            <person name="Iyer R.S."/>
            <person name="Damania A."/>
        </authorList>
    </citation>
    <scope>NUCLEOTIDE SEQUENCE [LARGE SCALE GENOMIC DNA]</scope>
    <source>
        <strain evidence="3 4">CBF10-2</strain>
    </source>
</reference>
<dbReference type="RefSeq" id="WP_064304243.1">
    <property type="nucleotide sequence ID" value="NZ_LUCV01000040.1"/>
</dbReference>
<dbReference type="AlphaFoldDB" id="A0A177SDG7"/>